<evidence type="ECO:0000313" key="3">
    <source>
        <dbReference type="Proteomes" id="UP000030655"/>
    </source>
</evidence>
<dbReference type="InterPro" id="IPR036249">
    <property type="entry name" value="Thioredoxin-like_sf"/>
</dbReference>
<reference evidence="2 3" key="2">
    <citation type="submission" date="2014-03" db="EMBL/GenBank/DDBJ databases">
        <title>The Genome Sequence of Anncaliia algerae insect isolate PRA339.</title>
        <authorList>
            <consortium name="The Broad Institute Genome Sequencing Platform"/>
            <consortium name="The Broad Institute Genome Sequencing Center for Infectious Disease"/>
            <person name="Cuomo C."/>
            <person name="Becnel J."/>
            <person name="Sanscrainte N."/>
            <person name="Walker B."/>
            <person name="Young S.K."/>
            <person name="Zeng Q."/>
            <person name="Gargeya S."/>
            <person name="Fitzgerald M."/>
            <person name="Haas B."/>
            <person name="Abouelleil A."/>
            <person name="Alvarado L."/>
            <person name="Arachchi H.M."/>
            <person name="Berlin A.M."/>
            <person name="Chapman S.B."/>
            <person name="Dewar J."/>
            <person name="Goldberg J."/>
            <person name="Griggs A."/>
            <person name="Gujja S."/>
            <person name="Hansen M."/>
            <person name="Howarth C."/>
            <person name="Imamovic A."/>
            <person name="Larimer J."/>
            <person name="McCowan C."/>
            <person name="Murphy C."/>
            <person name="Neiman D."/>
            <person name="Pearson M."/>
            <person name="Priest M."/>
            <person name="Roberts A."/>
            <person name="Saif S."/>
            <person name="Shea T."/>
            <person name="Sisk P."/>
            <person name="Sykes S."/>
            <person name="Wortman J."/>
            <person name="Nusbaum C."/>
            <person name="Birren B."/>
        </authorList>
    </citation>
    <scope>NUCLEOTIDE SEQUENCE [LARGE SCALE GENOMIC DNA]</scope>
    <source>
        <strain evidence="2 3">PRA339</strain>
    </source>
</reference>
<evidence type="ECO:0000313" key="2">
    <source>
        <dbReference type="EMBL" id="KCZ82252.1"/>
    </source>
</evidence>
<proteinExistence type="predicted"/>
<accession>A0A059F569</accession>
<dbReference type="Proteomes" id="UP000030655">
    <property type="component" value="Unassembled WGS sequence"/>
</dbReference>
<keyword evidence="3" id="KW-1185">Reference proteome</keyword>
<feature type="domain" description="Thioredoxin" evidence="1">
    <location>
        <begin position="39"/>
        <end position="116"/>
    </location>
</feature>
<dbReference type="EMBL" id="KK365131">
    <property type="protein sequence ID" value="KCZ82252.1"/>
    <property type="molecule type" value="Genomic_DNA"/>
</dbReference>
<sequence length="139" mass="16604">MTDSDFSDDEIFEKYRSRRINEIKHREVKEIENEQELIKLTMKDTMIVHFYKKEFVRCSIMNDTLIRICDKFKNIDFYKIEADKCLIVAEKLDIKALPFLGFFHKGFFVDSIVGFENIGENVLNENDLINFIKNSNIYK</sequence>
<dbReference type="Pfam" id="PF00085">
    <property type="entry name" value="Thioredoxin"/>
    <property type="match status" value="1"/>
</dbReference>
<reference evidence="3" key="1">
    <citation type="submission" date="2013-02" db="EMBL/GenBank/DDBJ databases">
        <authorList>
            <consortium name="The Broad Institute Genome Sequencing Platform"/>
            <person name="Cuomo C."/>
            <person name="Becnel J."/>
            <person name="Sanscrainte N."/>
            <person name="Walker B."/>
            <person name="Young S.K."/>
            <person name="Zeng Q."/>
            <person name="Gargeya S."/>
            <person name="Fitzgerald M."/>
            <person name="Haas B."/>
            <person name="Abouelleil A."/>
            <person name="Alvarado L."/>
            <person name="Arachchi H.M."/>
            <person name="Berlin A.M."/>
            <person name="Chapman S.B."/>
            <person name="Dewar J."/>
            <person name="Goldberg J."/>
            <person name="Griggs A."/>
            <person name="Gujja S."/>
            <person name="Hansen M."/>
            <person name="Howarth C."/>
            <person name="Imamovic A."/>
            <person name="Larimer J."/>
            <person name="McCowan C."/>
            <person name="Murphy C."/>
            <person name="Neiman D."/>
            <person name="Pearson M."/>
            <person name="Priest M."/>
            <person name="Roberts A."/>
            <person name="Saif S."/>
            <person name="Shea T."/>
            <person name="Sisk P."/>
            <person name="Sykes S."/>
            <person name="Wortman J."/>
            <person name="Nusbaum C."/>
            <person name="Birren B."/>
        </authorList>
    </citation>
    <scope>NUCLEOTIDE SEQUENCE [LARGE SCALE GENOMIC DNA]</scope>
    <source>
        <strain evidence="3">PRA339</strain>
    </source>
</reference>
<dbReference type="HOGENOM" id="CLU_072378_1_1_1"/>
<organism evidence="2 3">
    <name type="scientific">Anncaliia algerae PRA339</name>
    <dbReference type="NCBI Taxonomy" id="1288291"/>
    <lineage>
        <taxon>Eukaryota</taxon>
        <taxon>Fungi</taxon>
        <taxon>Fungi incertae sedis</taxon>
        <taxon>Microsporidia</taxon>
        <taxon>Tubulinosematoidea</taxon>
        <taxon>Tubulinosematidae</taxon>
        <taxon>Anncaliia</taxon>
    </lineage>
</organism>
<dbReference type="STRING" id="1288291.A0A059F569"/>
<dbReference type="Gene3D" id="3.40.30.10">
    <property type="entry name" value="Glutaredoxin"/>
    <property type="match status" value="1"/>
</dbReference>
<dbReference type="VEuPathDB" id="MicrosporidiaDB:H312_00275"/>
<protein>
    <recommendedName>
        <fullName evidence="1">Thioredoxin domain-containing protein</fullName>
    </recommendedName>
</protein>
<dbReference type="PANTHER" id="PTHR21148">
    <property type="entry name" value="THIOREDOXIN DOMAIN-CONTAINING PROTEIN 9"/>
    <property type="match status" value="1"/>
</dbReference>
<dbReference type="InterPro" id="IPR013766">
    <property type="entry name" value="Thioredoxin_domain"/>
</dbReference>
<gene>
    <name evidence="2" type="ORF">H312_00275</name>
</gene>
<dbReference type="SUPFAM" id="SSF52833">
    <property type="entry name" value="Thioredoxin-like"/>
    <property type="match status" value="1"/>
</dbReference>
<dbReference type="OrthoDB" id="10257948at2759"/>
<evidence type="ECO:0000259" key="1">
    <source>
        <dbReference type="Pfam" id="PF00085"/>
    </source>
</evidence>
<dbReference type="AlphaFoldDB" id="A0A059F569"/>
<name>A0A059F569_9MICR</name>